<reference evidence="9 10" key="1">
    <citation type="journal article" date="2014" name="Nat. Commun.">
        <title>Molecular traces of alternative social organization in a termite genome.</title>
        <authorList>
            <person name="Terrapon N."/>
            <person name="Li C."/>
            <person name="Robertson H.M."/>
            <person name="Ji L."/>
            <person name="Meng X."/>
            <person name="Booth W."/>
            <person name="Chen Z."/>
            <person name="Childers C.P."/>
            <person name="Glastad K.M."/>
            <person name="Gokhale K."/>
            <person name="Gowin J."/>
            <person name="Gronenberg W."/>
            <person name="Hermansen R.A."/>
            <person name="Hu H."/>
            <person name="Hunt B.G."/>
            <person name="Huylmans A.K."/>
            <person name="Khalil S.M."/>
            <person name="Mitchell R.D."/>
            <person name="Munoz-Torres M.C."/>
            <person name="Mustard J.A."/>
            <person name="Pan H."/>
            <person name="Reese J.T."/>
            <person name="Scharf M.E."/>
            <person name="Sun F."/>
            <person name="Vogel H."/>
            <person name="Xiao J."/>
            <person name="Yang W."/>
            <person name="Yang Z."/>
            <person name="Yang Z."/>
            <person name="Zhou J."/>
            <person name="Zhu J."/>
            <person name="Brent C.S."/>
            <person name="Elsik C.G."/>
            <person name="Goodisman M.A."/>
            <person name="Liberles D.A."/>
            <person name="Roe R.M."/>
            <person name="Vargo E.L."/>
            <person name="Vilcinskas A."/>
            <person name="Wang J."/>
            <person name="Bornberg-Bauer E."/>
            <person name="Korb J."/>
            <person name="Zhang G."/>
            <person name="Liebig J."/>
        </authorList>
    </citation>
    <scope>NUCLEOTIDE SEQUENCE [LARGE SCALE GENOMIC DNA]</scope>
    <source>
        <tissue evidence="9">Whole organism</tissue>
    </source>
</reference>
<comment type="subcellular location">
    <subcellularLocation>
        <location evidence="1">Endoplasmic reticulum membrane</location>
        <topology evidence="1">Multi-pass membrane protein</topology>
    </subcellularLocation>
</comment>
<gene>
    <name evidence="9" type="ORF">L798_11791</name>
</gene>
<keyword evidence="7 8" id="KW-0472">Membrane</keyword>
<feature type="transmembrane region" description="Helical" evidence="8">
    <location>
        <begin position="133"/>
        <end position="159"/>
    </location>
</feature>
<keyword evidence="10" id="KW-1185">Reference proteome</keyword>
<dbReference type="eggNOG" id="KOG3144">
    <property type="taxonomic scope" value="Eukaryota"/>
</dbReference>
<evidence type="ECO:0000256" key="7">
    <source>
        <dbReference type="ARBA" id="ARBA00023136"/>
    </source>
</evidence>
<name>A0A067QXM9_ZOONE</name>
<evidence type="ECO:0000256" key="6">
    <source>
        <dbReference type="ARBA" id="ARBA00022989"/>
    </source>
</evidence>
<dbReference type="OMA" id="FPIVICA"/>
<evidence type="ECO:0008006" key="11">
    <source>
        <dbReference type="Google" id="ProtNLM"/>
    </source>
</evidence>
<feature type="transmembrane region" description="Helical" evidence="8">
    <location>
        <begin position="102"/>
        <end position="121"/>
    </location>
</feature>
<feature type="transmembrane region" description="Helical" evidence="8">
    <location>
        <begin position="201"/>
        <end position="225"/>
    </location>
</feature>
<feature type="transmembrane region" description="Helical" evidence="8">
    <location>
        <begin position="45"/>
        <end position="67"/>
    </location>
</feature>
<evidence type="ECO:0000313" key="10">
    <source>
        <dbReference type="Proteomes" id="UP000027135"/>
    </source>
</evidence>
<dbReference type="InterPro" id="IPR009580">
    <property type="entry name" value="GPI_biosynthesis_protein_Pig-F"/>
</dbReference>
<accession>A0A067QXM9</accession>
<keyword evidence="6 8" id="KW-1133">Transmembrane helix</keyword>
<protein>
    <recommendedName>
        <fullName evidence="11">Phosphatidylinositol-glycan biosynthesis class F protein</fullName>
    </recommendedName>
</protein>
<dbReference type="AlphaFoldDB" id="A0A067QXM9"/>
<sequence length="228" mass="25255">MCISPVEDGHKLVTFYTGFTCVYFPIVICAVYFTEYFYSIGKYSFFPVIGVIFVAESSKYLIGTCIVKRNSTGSGRYDERYLTVSTKKNSTKSRLKEGIKSSVIIVIMIVVYFSVAVLFGAEVFSKHEETFMLSVLLCVLTVFPACLHMGASSAINLIFGQKPSNDVVGTLILRSIQLTLFGAWLGAFVIPLDWDRAWQEWPIPCASGAVLGFTAANLLMMINVVPKL</sequence>
<keyword evidence="3" id="KW-0337">GPI-anchor biosynthesis</keyword>
<dbReference type="STRING" id="136037.A0A067QXM9"/>
<dbReference type="InParanoid" id="A0A067QXM9"/>
<evidence type="ECO:0000256" key="3">
    <source>
        <dbReference type="ARBA" id="ARBA00022502"/>
    </source>
</evidence>
<evidence type="ECO:0000256" key="2">
    <source>
        <dbReference type="ARBA" id="ARBA00004687"/>
    </source>
</evidence>
<comment type="pathway">
    <text evidence="2">Glycolipid biosynthesis; glycosylphosphatidylinositol-anchor biosynthesis.</text>
</comment>
<keyword evidence="4 8" id="KW-0812">Transmembrane</keyword>
<dbReference type="GO" id="GO:0005789">
    <property type="term" value="C:endoplasmic reticulum membrane"/>
    <property type="evidence" value="ECO:0007669"/>
    <property type="project" value="UniProtKB-SubCell"/>
</dbReference>
<feature type="transmembrane region" description="Helical" evidence="8">
    <location>
        <begin position="12"/>
        <end position="33"/>
    </location>
</feature>
<evidence type="ECO:0000256" key="1">
    <source>
        <dbReference type="ARBA" id="ARBA00004477"/>
    </source>
</evidence>
<dbReference type="EMBL" id="KK852898">
    <property type="protein sequence ID" value="KDR14153.1"/>
    <property type="molecule type" value="Genomic_DNA"/>
</dbReference>
<dbReference type="Proteomes" id="UP000027135">
    <property type="component" value="Unassembled WGS sequence"/>
</dbReference>
<feature type="transmembrane region" description="Helical" evidence="8">
    <location>
        <begin position="171"/>
        <end position="189"/>
    </location>
</feature>
<dbReference type="FunCoup" id="A0A067QXM9">
    <property type="interactions" value="21"/>
</dbReference>
<dbReference type="GO" id="GO:0006506">
    <property type="term" value="P:GPI anchor biosynthetic process"/>
    <property type="evidence" value="ECO:0007669"/>
    <property type="project" value="UniProtKB-UniPathway"/>
</dbReference>
<dbReference type="UniPathway" id="UPA00196"/>
<evidence type="ECO:0000256" key="4">
    <source>
        <dbReference type="ARBA" id="ARBA00022692"/>
    </source>
</evidence>
<evidence type="ECO:0000256" key="8">
    <source>
        <dbReference type="SAM" id="Phobius"/>
    </source>
</evidence>
<feature type="non-terminal residue" evidence="9">
    <location>
        <position position="228"/>
    </location>
</feature>
<proteinExistence type="predicted"/>
<dbReference type="Pfam" id="PF06699">
    <property type="entry name" value="PIG-F"/>
    <property type="match status" value="1"/>
</dbReference>
<evidence type="ECO:0000313" key="9">
    <source>
        <dbReference type="EMBL" id="KDR14153.1"/>
    </source>
</evidence>
<keyword evidence="5" id="KW-0256">Endoplasmic reticulum</keyword>
<organism evidence="9 10">
    <name type="scientific">Zootermopsis nevadensis</name>
    <name type="common">Dampwood termite</name>
    <dbReference type="NCBI Taxonomy" id="136037"/>
    <lineage>
        <taxon>Eukaryota</taxon>
        <taxon>Metazoa</taxon>
        <taxon>Ecdysozoa</taxon>
        <taxon>Arthropoda</taxon>
        <taxon>Hexapoda</taxon>
        <taxon>Insecta</taxon>
        <taxon>Pterygota</taxon>
        <taxon>Neoptera</taxon>
        <taxon>Polyneoptera</taxon>
        <taxon>Dictyoptera</taxon>
        <taxon>Blattodea</taxon>
        <taxon>Blattoidea</taxon>
        <taxon>Termitoidae</taxon>
        <taxon>Termopsidae</taxon>
        <taxon>Zootermopsis</taxon>
    </lineage>
</organism>
<evidence type="ECO:0000256" key="5">
    <source>
        <dbReference type="ARBA" id="ARBA00022824"/>
    </source>
</evidence>